<dbReference type="InterPro" id="IPR042263">
    <property type="entry name" value="DPH1/DPH2_1"/>
</dbReference>
<evidence type="ECO:0000256" key="7">
    <source>
        <dbReference type="RuleBase" id="RU364133"/>
    </source>
</evidence>
<dbReference type="SFLD" id="SFLDG01121">
    <property type="entry name" value="Diphthamide_biosynthesis"/>
    <property type="match status" value="1"/>
</dbReference>
<evidence type="ECO:0000313" key="9">
    <source>
        <dbReference type="EMBL" id="OWP05237.1"/>
    </source>
</evidence>
<evidence type="ECO:0000256" key="3">
    <source>
        <dbReference type="ARBA" id="ARBA00006179"/>
    </source>
</evidence>
<evidence type="ECO:0000256" key="2">
    <source>
        <dbReference type="ARBA" id="ARBA00005156"/>
    </source>
</evidence>
<comment type="similarity">
    <text evidence="3 7">Belongs to the DPH1/DPH2 family. DPH2 subfamily.</text>
</comment>
<dbReference type="NCBIfam" id="TIGR00272">
    <property type="entry name" value="DPH2"/>
    <property type="match status" value="1"/>
</dbReference>
<keyword evidence="5 7" id="KW-0408">Iron</keyword>
<accession>A0A218ZB26</accession>
<evidence type="ECO:0000256" key="5">
    <source>
        <dbReference type="ARBA" id="ARBA00023004"/>
    </source>
</evidence>
<dbReference type="PANTHER" id="PTHR10762:SF2">
    <property type="entry name" value="2-(3-AMINO-3-CARBOXYPROPYL)HISTIDINE SYNTHASE SUBUNIT 2"/>
    <property type="match status" value="1"/>
</dbReference>
<comment type="cofactor">
    <cofactor evidence="1">
        <name>[4Fe-4S] cluster</name>
        <dbReference type="ChEBI" id="CHEBI:49883"/>
    </cofactor>
</comment>
<comment type="caution">
    <text evidence="9">The sequence shown here is derived from an EMBL/GenBank/DDBJ whole genome shotgun (WGS) entry which is preliminary data.</text>
</comment>
<proteinExistence type="inferred from homology"/>
<feature type="region of interest" description="Disordered" evidence="8">
    <location>
        <begin position="542"/>
        <end position="642"/>
    </location>
</feature>
<dbReference type="InterPro" id="IPR010014">
    <property type="entry name" value="DHP2"/>
</dbReference>
<dbReference type="SFLD" id="SFLDF00408">
    <property type="entry name" value="Diphthamide_biosynthesis_famil"/>
    <property type="match status" value="1"/>
</dbReference>
<reference evidence="9 10" key="1">
    <citation type="submission" date="2017-04" db="EMBL/GenBank/DDBJ databases">
        <title>Draft genome sequence of Marssonina coronaria NL1: causal agent of apple blotch.</title>
        <authorList>
            <person name="Cheng Q."/>
        </authorList>
    </citation>
    <scope>NUCLEOTIDE SEQUENCE [LARGE SCALE GENOMIC DNA]</scope>
    <source>
        <strain evidence="9 10">NL1</strain>
    </source>
</reference>
<feature type="compositionally biased region" description="Basic and acidic residues" evidence="8">
    <location>
        <begin position="616"/>
        <end position="628"/>
    </location>
</feature>
<dbReference type="UniPathway" id="UPA00559"/>
<feature type="compositionally biased region" description="Pro residues" evidence="8">
    <location>
        <begin position="481"/>
        <end position="492"/>
    </location>
</feature>
<comment type="function">
    <text evidence="7">Required for the first step of diphthamide biosynthesis, a post-translational modification of histidine which occurs in elongation factor 2. DPH1 and DPH2 transfer a 3-amino-3-carboxypropyl (ACP) group from S-adenosyl-L-methionine (SAM) to a histidine residue, the reaction is assisted by a reduction system comprising DPH3 and a NADH-dependent reductase. Facilitates the reduction of the catalytic iron-sulfur cluster found in the DPH1 subunit.</text>
</comment>
<feature type="compositionally biased region" description="Acidic residues" evidence="8">
    <location>
        <begin position="447"/>
        <end position="459"/>
    </location>
</feature>
<dbReference type="NCBIfam" id="TIGR00322">
    <property type="entry name" value="diphth2_R"/>
    <property type="match status" value="1"/>
</dbReference>
<feature type="region of interest" description="Disordered" evidence="8">
    <location>
        <begin position="1"/>
        <end position="30"/>
    </location>
</feature>
<dbReference type="Pfam" id="PF01866">
    <property type="entry name" value="Diphthamide_syn"/>
    <property type="match status" value="1"/>
</dbReference>
<feature type="region of interest" description="Disordered" evidence="8">
    <location>
        <begin position="426"/>
        <end position="461"/>
    </location>
</feature>
<dbReference type="AlphaFoldDB" id="A0A218ZB26"/>
<evidence type="ECO:0000256" key="8">
    <source>
        <dbReference type="SAM" id="MobiDB-lite"/>
    </source>
</evidence>
<dbReference type="GO" id="GO:0090560">
    <property type="term" value="F:2-(3-amino-3-carboxypropyl)histidine synthase activity"/>
    <property type="evidence" value="ECO:0007669"/>
    <property type="project" value="InterPro"/>
</dbReference>
<name>A0A218ZB26_9HELO</name>
<dbReference type="InterPro" id="IPR016435">
    <property type="entry name" value="DPH1/DPH2"/>
</dbReference>
<dbReference type="GO" id="GO:0051536">
    <property type="term" value="F:iron-sulfur cluster binding"/>
    <property type="evidence" value="ECO:0007669"/>
    <property type="project" value="UniProtKB-KW"/>
</dbReference>
<dbReference type="GO" id="GO:0017183">
    <property type="term" value="P:protein histidyl modification to diphthamide"/>
    <property type="evidence" value="ECO:0007669"/>
    <property type="project" value="UniProtKB-UniPathway"/>
</dbReference>
<dbReference type="GO" id="GO:0046872">
    <property type="term" value="F:metal ion binding"/>
    <property type="evidence" value="ECO:0007669"/>
    <property type="project" value="UniProtKB-KW"/>
</dbReference>
<keyword evidence="7" id="KW-0963">Cytoplasm</keyword>
<dbReference type="FunCoup" id="A0A218ZB26">
    <property type="interactions" value="915"/>
</dbReference>
<dbReference type="SFLD" id="SFLDS00032">
    <property type="entry name" value="Radical_SAM_3-amino-3-carboxyp"/>
    <property type="match status" value="1"/>
</dbReference>
<dbReference type="STRING" id="503106.A0A218ZB26"/>
<gene>
    <name evidence="9" type="ORF">B2J93_7979</name>
</gene>
<feature type="region of interest" description="Disordered" evidence="8">
    <location>
        <begin position="475"/>
        <end position="501"/>
    </location>
</feature>
<feature type="compositionally biased region" description="Basic and acidic residues" evidence="8">
    <location>
        <begin position="431"/>
        <end position="441"/>
    </location>
</feature>
<dbReference type="InParanoid" id="A0A218ZB26"/>
<feature type="compositionally biased region" description="Basic and acidic residues" evidence="8">
    <location>
        <begin position="595"/>
        <end position="606"/>
    </location>
</feature>
<evidence type="ECO:0000313" key="10">
    <source>
        <dbReference type="Proteomes" id="UP000242519"/>
    </source>
</evidence>
<keyword evidence="10" id="KW-1185">Reference proteome</keyword>
<dbReference type="Gene3D" id="3.40.50.11840">
    <property type="entry name" value="Diphthamide synthesis DPH1/DPH2 domain 1"/>
    <property type="match status" value="1"/>
</dbReference>
<keyword evidence="4 7" id="KW-0479">Metal-binding</keyword>
<dbReference type="GO" id="GO:0005737">
    <property type="term" value="C:cytoplasm"/>
    <property type="evidence" value="ECO:0007669"/>
    <property type="project" value="UniProtKB-SubCell"/>
</dbReference>
<dbReference type="OrthoDB" id="449241at2759"/>
<protein>
    <recommendedName>
        <fullName evidence="7">2-(3-amino-3-carboxypropyl)histidine synthase subunit 2</fullName>
    </recommendedName>
</protein>
<dbReference type="InterPro" id="IPR042265">
    <property type="entry name" value="DPH1/DPH2_3"/>
</dbReference>
<dbReference type="PANTHER" id="PTHR10762">
    <property type="entry name" value="DIPHTHAMIDE BIOSYNTHESIS PROTEIN"/>
    <property type="match status" value="1"/>
</dbReference>
<evidence type="ECO:0000256" key="4">
    <source>
        <dbReference type="ARBA" id="ARBA00022723"/>
    </source>
</evidence>
<organism evidence="9 10">
    <name type="scientific">Diplocarpon coronariae</name>
    <dbReference type="NCBI Taxonomy" id="2795749"/>
    <lineage>
        <taxon>Eukaryota</taxon>
        <taxon>Fungi</taxon>
        <taxon>Dikarya</taxon>
        <taxon>Ascomycota</taxon>
        <taxon>Pezizomycotina</taxon>
        <taxon>Leotiomycetes</taxon>
        <taxon>Helotiales</taxon>
        <taxon>Drepanopezizaceae</taxon>
        <taxon>Diplocarpon</taxon>
    </lineage>
</organism>
<comment type="pathway">
    <text evidence="2 7">Protein modification; peptidyl-diphthamide biosynthesis.</text>
</comment>
<evidence type="ECO:0000256" key="6">
    <source>
        <dbReference type="ARBA" id="ARBA00023014"/>
    </source>
</evidence>
<dbReference type="Gene3D" id="3.40.50.11860">
    <property type="entry name" value="Diphthamide synthesis DPH1/DPH2 domain 3"/>
    <property type="match status" value="1"/>
</dbReference>
<dbReference type="EMBL" id="MZNU01000076">
    <property type="protein sequence ID" value="OWP05237.1"/>
    <property type="molecule type" value="Genomic_DNA"/>
</dbReference>
<sequence length="682" mass="73612">MSTPTAPPVLSTPESHVFEDPTPVLGNDDGPRCTDAQLYDIYEIARTVKEVCEGGHQRIALQFPDAMLRDSVRVFEMLERGCRDWARSREVGEDAGRTPAGGQGLETDINALTIAASPPRPSSKPYFSILADTSYGSCCVDEIAAQHILATLLVHYGRSCLSPTSRIPVLYVYTSPPLSVPSVLESFVSLFPDRSEKVLLMADITYHSHVPAVLDALRKEGYTDITAPDVVREPESVVPNRKVEDRVRETLAEYHLFHVSDPAPALLLTLASRVKEMYIYPTTSSPSGGNGTVTPRALKQQTSTILRRRYALLTHLSTAPILGILINTLSVSHHLAALASLKSLISRAGKKSYTFVVGKVNAAKLANFSEIGGWVVVGCWESSLVDGEGFYRGVVTPFELGVALRGAGRVWDGSWRGDFGAVTGLEDSIPAEERGGGDERTLGGGDGDPDSESESEPPEFDLRTGRYISHSRPMRAAHLQTPPPQTSPPPPQSTAASQVLTRRAKGDLATINGAVSPGAEFLRSQRTWTGLGSDFEQEDAPLGIEEGRGGVARGYSRRKRGLRSRSQDVGGSIDCHVATAPRETGGEASGSPSRIEARGIGSREDLTDSSVALAAGRDRSQRATDHSPRPLPFLPRTSRGQKMRRMDVQNRHLALQTVSFPSQGGWALVLYGTNPCRDVSSA</sequence>
<comment type="subcellular location">
    <subcellularLocation>
        <location evidence="7">Cytoplasm</location>
    </subcellularLocation>
</comment>
<dbReference type="FunFam" id="3.40.50.11860:FF:000001">
    <property type="entry name" value="2-(3-amino-3-carboxypropyl)histidine synthase subunit 2"/>
    <property type="match status" value="1"/>
</dbReference>
<dbReference type="Proteomes" id="UP000242519">
    <property type="component" value="Unassembled WGS sequence"/>
</dbReference>
<keyword evidence="6 7" id="KW-0411">Iron-sulfur</keyword>
<evidence type="ECO:0000256" key="1">
    <source>
        <dbReference type="ARBA" id="ARBA00001966"/>
    </source>
</evidence>